<feature type="compositionally biased region" description="Low complexity" evidence="5">
    <location>
        <begin position="351"/>
        <end position="364"/>
    </location>
</feature>
<dbReference type="AlphaFoldDB" id="A0A6N7Q5K0"/>
<evidence type="ECO:0000256" key="4">
    <source>
        <dbReference type="ARBA" id="ARBA00022840"/>
    </source>
</evidence>
<feature type="region of interest" description="Disordered" evidence="5">
    <location>
        <begin position="400"/>
        <end position="490"/>
    </location>
</feature>
<comment type="caution">
    <text evidence="7">The sequence shown here is derived from an EMBL/GenBank/DDBJ whole genome shotgun (WGS) entry which is preliminary data.</text>
</comment>
<feature type="compositionally biased region" description="Basic and acidic residues" evidence="5">
    <location>
        <begin position="480"/>
        <end position="490"/>
    </location>
</feature>
<evidence type="ECO:0000313" key="8">
    <source>
        <dbReference type="Proteomes" id="UP000440224"/>
    </source>
</evidence>
<dbReference type="Proteomes" id="UP000440224">
    <property type="component" value="Unassembled WGS sequence"/>
</dbReference>
<dbReference type="Gene3D" id="3.30.200.20">
    <property type="entry name" value="Phosphorylase Kinase, domain 1"/>
    <property type="match status" value="1"/>
</dbReference>
<keyword evidence="8" id="KW-1185">Reference proteome</keyword>
<feature type="domain" description="Protein kinase" evidence="6">
    <location>
        <begin position="17"/>
        <end position="290"/>
    </location>
</feature>
<keyword evidence="2" id="KW-0547">Nucleotide-binding</keyword>
<dbReference type="PANTHER" id="PTHR43289:SF34">
    <property type="entry name" value="SERINE_THREONINE-PROTEIN KINASE YBDM-RELATED"/>
    <property type="match status" value="1"/>
</dbReference>
<dbReference type="InterPro" id="IPR011009">
    <property type="entry name" value="Kinase-like_dom_sf"/>
</dbReference>
<proteinExistence type="predicted"/>
<gene>
    <name evidence="7" type="ORF">GF068_40555</name>
</gene>
<dbReference type="PROSITE" id="PS50011">
    <property type="entry name" value="PROTEIN_KINASE_DOM"/>
    <property type="match status" value="1"/>
</dbReference>
<dbReference type="PANTHER" id="PTHR43289">
    <property type="entry name" value="MITOGEN-ACTIVATED PROTEIN KINASE KINASE KINASE 20-RELATED"/>
    <property type="match status" value="1"/>
</dbReference>
<protein>
    <submittedName>
        <fullName evidence="7">Protein kinase</fullName>
    </submittedName>
</protein>
<dbReference type="Gene3D" id="1.10.510.10">
    <property type="entry name" value="Transferase(Phosphotransferase) domain 1"/>
    <property type="match status" value="1"/>
</dbReference>
<keyword evidence="4" id="KW-0067">ATP-binding</keyword>
<dbReference type="EMBL" id="WJIE01000026">
    <property type="protein sequence ID" value="MRG98160.1"/>
    <property type="molecule type" value="Genomic_DNA"/>
</dbReference>
<evidence type="ECO:0000256" key="5">
    <source>
        <dbReference type="SAM" id="MobiDB-lite"/>
    </source>
</evidence>
<dbReference type="SMART" id="SM00220">
    <property type="entry name" value="S_TKc"/>
    <property type="match status" value="1"/>
</dbReference>
<evidence type="ECO:0000256" key="1">
    <source>
        <dbReference type="ARBA" id="ARBA00022679"/>
    </source>
</evidence>
<dbReference type="GO" id="GO:0005524">
    <property type="term" value="F:ATP binding"/>
    <property type="evidence" value="ECO:0007669"/>
    <property type="project" value="UniProtKB-KW"/>
</dbReference>
<dbReference type="OrthoDB" id="9801841at2"/>
<name>A0A6N7Q5K0_9BACT</name>
<dbReference type="InterPro" id="IPR008271">
    <property type="entry name" value="Ser/Thr_kinase_AS"/>
</dbReference>
<organism evidence="7 8">
    <name type="scientific">Polyangium spumosum</name>
    <dbReference type="NCBI Taxonomy" id="889282"/>
    <lineage>
        <taxon>Bacteria</taxon>
        <taxon>Pseudomonadati</taxon>
        <taxon>Myxococcota</taxon>
        <taxon>Polyangia</taxon>
        <taxon>Polyangiales</taxon>
        <taxon>Polyangiaceae</taxon>
        <taxon>Polyangium</taxon>
    </lineage>
</organism>
<feature type="compositionally biased region" description="Low complexity" evidence="5">
    <location>
        <begin position="405"/>
        <end position="461"/>
    </location>
</feature>
<evidence type="ECO:0000259" key="6">
    <source>
        <dbReference type="PROSITE" id="PS50011"/>
    </source>
</evidence>
<dbReference type="Pfam" id="PF00069">
    <property type="entry name" value="Pkinase"/>
    <property type="match status" value="1"/>
</dbReference>
<dbReference type="PROSITE" id="PS00108">
    <property type="entry name" value="PROTEIN_KINASE_ST"/>
    <property type="match status" value="1"/>
</dbReference>
<feature type="region of interest" description="Disordered" evidence="5">
    <location>
        <begin position="330"/>
        <end position="366"/>
    </location>
</feature>
<dbReference type="CDD" id="cd14014">
    <property type="entry name" value="STKc_PknB_like"/>
    <property type="match status" value="1"/>
</dbReference>
<dbReference type="InterPro" id="IPR000719">
    <property type="entry name" value="Prot_kinase_dom"/>
</dbReference>
<dbReference type="GO" id="GO:0004674">
    <property type="term" value="F:protein serine/threonine kinase activity"/>
    <property type="evidence" value="ECO:0007669"/>
    <property type="project" value="TreeGrafter"/>
</dbReference>
<evidence type="ECO:0000256" key="2">
    <source>
        <dbReference type="ARBA" id="ARBA00022741"/>
    </source>
</evidence>
<evidence type="ECO:0000256" key="3">
    <source>
        <dbReference type="ARBA" id="ARBA00022777"/>
    </source>
</evidence>
<keyword evidence="1" id="KW-0808">Transferase</keyword>
<reference evidence="7 8" key="1">
    <citation type="submission" date="2019-10" db="EMBL/GenBank/DDBJ databases">
        <title>A soil myxobacterium in the family Polyangiaceae.</title>
        <authorList>
            <person name="Li Y."/>
            <person name="Wang J."/>
        </authorList>
    </citation>
    <scope>NUCLEOTIDE SEQUENCE [LARGE SCALE GENOMIC DNA]</scope>
    <source>
        <strain evidence="7 8">DSM 14734</strain>
    </source>
</reference>
<dbReference type="RefSeq" id="WP_153824933.1">
    <property type="nucleotide sequence ID" value="NZ_WJIE01000026.1"/>
</dbReference>
<sequence length="490" mass="50875">MEAAVDLAVGTVFAGRYRIARRIAAGGMGAVYEVIHLETERRRALKVMHAHLFQSEELRERFKREAKVAAHVDSEFIVDVFDAGVDESTGMPFLVMELLRGEELGERLKRVGRLPADEALHYLHQTARALDKTHRASIVHRDLKPANVFLCERDEDKPRVKILDFGIAKVVAEGATTGAATQSLGTPLYMAPEQFNPSTRLTGAADIYALGMMAYTLLVGGAYWAEEARGGNVYALVAVAIGGPVEPASARAARRGVALPPGFDAWFAKVTAREPGERFQTATAAVQALAEALGVAPPARGMALSVSGVFEAPTGMQVTIPLQALPSAASTVGTSTAPTPAKPDAEPMLPVPDATAPGAATTHATPRKAPAIRPVVAGGIGLLIVATGVLVSLAARTTGPDEDATAASVTPSEAPSAAAAATQAPPTSTPTIEAALPASTPSSAAPEATASARASASASAAPTPPVRPARVSNPPASPRKQNERPFEPLF</sequence>
<keyword evidence="3 7" id="KW-0418">Kinase</keyword>
<accession>A0A6N7Q5K0</accession>
<dbReference type="SUPFAM" id="SSF56112">
    <property type="entry name" value="Protein kinase-like (PK-like)"/>
    <property type="match status" value="1"/>
</dbReference>
<evidence type="ECO:0000313" key="7">
    <source>
        <dbReference type="EMBL" id="MRG98160.1"/>
    </source>
</evidence>